<feature type="region of interest" description="Disordered" evidence="5">
    <location>
        <begin position="485"/>
        <end position="519"/>
    </location>
</feature>
<dbReference type="Gene3D" id="3.30.70.330">
    <property type="match status" value="2"/>
</dbReference>
<feature type="region of interest" description="Disordered" evidence="5">
    <location>
        <begin position="1"/>
        <end position="80"/>
    </location>
</feature>
<dbReference type="GO" id="GO:0005634">
    <property type="term" value="C:nucleus"/>
    <property type="evidence" value="ECO:0007669"/>
    <property type="project" value="UniProtKB-ARBA"/>
</dbReference>
<feature type="compositionally biased region" description="Gly residues" evidence="5">
    <location>
        <begin position="37"/>
        <end position="49"/>
    </location>
</feature>
<dbReference type="SMART" id="SM00360">
    <property type="entry name" value="RRM"/>
    <property type="match status" value="2"/>
</dbReference>
<dbReference type="InterPro" id="IPR012677">
    <property type="entry name" value="Nucleotide-bd_a/b_plait_sf"/>
</dbReference>
<proteinExistence type="predicted"/>
<organism evidence="7 8">
    <name type="scientific">Henosepilachna vigintioctopunctata</name>
    <dbReference type="NCBI Taxonomy" id="420089"/>
    <lineage>
        <taxon>Eukaryota</taxon>
        <taxon>Metazoa</taxon>
        <taxon>Ecdysozoa</taxon>
        <taxon>Arthropoda</taxon>
        <taxon>Hexapoda</taxon>
        <taxon>Insecta</taxon>
        <taxon>Pterygota</taxon>
        <taxon>Neoptera</taxon>
        <taxon>Endopterygota</taxon>
        <taxon>Coleoptera</taxon>
        <taxon>Polyphaga</taxon>
        <taxon>Cucujiformia</taxon>
        <taxon>Coccinelloidea</taxon>
        <taxon>Coccinellidae</taxon>
        <taxon>Epilachninae</taxon>
        <taxon>Epilachnini</taxon>
        <taxon>Henosepilachna</taxon>
    </lineage>
</organism>
<dbReference type="CDD" id="cd12945">
    <property type="entry name" value="NOPS_NONA_like"/>
    <property type="match status" value="1"/>
</dbReference>
<dbReference type="PROSITE" id="PS50102">
    <property type="entry name" value="RRM"/>
    <property type="match status" value="2"/>
</dbReference>
<evidence type="ECO:0000313" key="7">
    <source>
        <dbReference type="EMBL" id="KAK9881762.1"/>
    </source>
</evidence>
<feature type="compositionally biased region" description="Low complexity" evidence="5">
    <location>
        <begin position="18"/>
        <end position="36"/>
    </location>
</feature>
<dbReference type="Pfam" id="PF00076">
    <property type="entry name" value="RRM_1"/>
    <property type="match status" value="2"/>
</dbReference>
<dbReference type="PANTHER" id="PTHR23189">
    <property type="entry name" value="RNA RECOGNITION MOTIF-CONTAINING"/>
    <property type="match status" value="1"/>
</dbReference>
<evidence type="ECO:0000313" key="8">
    <source>
        <dbReference type="Proteomes" id="UP001431783"/>
    </source>
</evidence>
<feature type="coiled-coil region" evidence="4">
    <location>
        <begin position="333"/>
        <end position="431"/>
    </location>
</feature>
<dbReference type="InterPro" id="IPR035979">
    <property type="entry name" value="RBD_domain_sf"/>
</dbReference>
<dbReference type="SUPFAM" id="SSF54928">
    <property type="entry name" value="RNA-binding domain, RBD"/>
    <property type="match status" value="1"/>
</dbReference>
<keyword evidence="1" id="KW-0677">Repeat</keyword>
<feature type="domain" description="RRM" evidence="6">
    <location>
        <begin position="132"/>
        <end position="204"/>
    </location>
</feature>
<dbReference type="Proteomes" id="UP001431783">
    <property type="component" value="Unassembled WGS sequence"/>
</dbReference>
<dbReference type="Gene3D" id="6.10.250.1170">
    <property type="match status" value="1"/>
</dbReference>
<dbReference type="FunFam" id="3.30.70.330:FF:000513">
    <property type="entry name" value="Splicing factor, proline-and glutamine-rich"/>
    <property type="match status" value="1"/>
</dbReference>
<keyword evidence="8" id="KW-1185">Reference proteome</keyword>
<feature type="compositionally biased region" description="Low complexity" evidence="5">
    <location>
        <begin position="53"/>
        <end position="67"/>
    </location>
</feature>
<dbReference type="FunFam" id="3.30.70.330:FF:000043">
    <property type="entry name" value="paraspeckle component 1 isoform X1"/>
    <property type="match status" value="1"/>
</dbReference>
<dbReference type="InterPro" id="IPR000504">
    <property type="entry name" value="RRM_dom"/>
</dbReference>
<dbReference type="EMBL" id="JARQZJ010000070">
    <property type="protein sequence ID" value="KAK9881762.1"/>
    <property type="molecule type" value="Genomic_DNA"/>
</dbReference>
<evidence type="ECO:0000256" key="1">
    <source>
        <dbReference type="ARBA" id="ARBA00022737"/>
    </source>
</evidence>
<feature type="compositionally biased region" description="Basic and acidic residues" evidence="5">
    <location>
        <begin position="505"/>
        <end position="519"/>
    </location>
</feature>
<sequence length="519" mass="60384">MASQNPDTTGVKVESSTENGNPEQNNQGGNQRVGGNFRRGGPGGRFGGRGRFHQNQQNHGQGPNQRNDNMGGQGQGLKRDSREMNQRNFHREADHAMKTPQEKLQEKLNQLGGMTIDLPPLDMTEKKFSGRNRLYIGNIGNEVSEEELVEFFKSYGEVSEVFVNKEKNFGFVKFDFHSNAEKAKRELDGSALKGRNLRIRFAPGGTAIRVKNLTPHVSNELLHHGFQVFGEIERATILIDDRGKHTGEGIVEFVRKGSAIAAVRQCREGCFFLTSSLRPCIVEPHDVIEDSDGLPDKLINKRNPEFQKEREVGPRFAQPNSFENEYGMRWKQLHELFAQKEEALKKELEMEKEKLEAQMEYAKYEHETEMLREQLRVREMDKERQKREWEMKERQAEEQRQRTEEQMRRQEEQMQARMIHQEEELRRRQQENSLFMQAHQLDSMLDAQDSQYDRPNIFNSTSENNDMNKPNINAFERERFVTDLTGNRNAGKPGGNQNRGGHWVNDSRRDDYPMKRRRF</sequence>
<gene>
    <name evidence="7" type="ORF">WA026_017281</name>
</gene>
<evidence type="ECO:0000256" key="3">
    <source>
        <dbReference type="PROSITE-ProRule" id="PRU00176"/>
    </source>
</evidence>
<protein>
    <recommendedName>
        <fullName evidence="6">RRM domain-containing protein</fullName>
    </recommendedName>
</protein>
<name>A0AAW1UP69_9CUCU</name>
<dbReference type="GO" id="GO:0003723">
    <property type="term" value="F:RNA binding"/>
    <property type="evidence" value="ECO:0007669"/>
    <property type="project" value="UniProtKB-UniRule"/>
</dbReference>
<accession>A0AAW1UP69</accession>
<dbReference type="Pfam" id="PF08075">
    <property type="entry name" value="NOPS"/>
    <property type="match status" value="1"/>
</dbReference>
<evidence type="ECO:0000256" key="5">
    <source>
        <dbReference type="SAM" id="MobiDB-lite"/>
    </source>
</evidence>
<evidence type="ECO:0000256" key="4">
    <source>
        <dbReference type="SAM" id="Coils"/>
    </source>
</evidence>
<evidence type="ECO:0000256" key="2">
    <source>
        <dbReference type="ARBA" id="ARBA00022884"/>
    </source>
</evidence>
<comment type="caution">
    <text evidence="7">The sequence shown here is derived from an EMBL/GenBank/DDBJ whole genome shotgun (WGS) entry which is preliminary data.</text>
</comment>
<keyword evidence="4" id="KW-0175">Coiled coil</keyword>
<keyword evidence="2 3" id="KW-0694">RNA-binding</keyword>
<dbReference type="InterPro" id="IPR012975">
    <property type="entry name" value="NOPS"/>
</dbReference>
<evidence type="ECO:0000259" key="6">
    <source>
        <dbReference type="PROSITE" id="PS50102"/>
    </source>
</evidence>
<reference evidence="7 8" key="1">
    <citation type="submission" date="2023-03" db="EMBL/GenBank/DDBJ databases">
        <title>Genome insight into feeding habits of ladybird beetles.</title>
        <authorList>
            <person name="Li H.-S."/>
            <person name="Huang Y.-H."/>
            <person name="Pang H."/>
        </authorList>
    </citation>
    <scope>NUCLEOTIDE SEQUENCE [LARGE SCALE GENOMIC DNA]</scope>
    <source>
        <strain evidence="7">SYSU_2023b</strain>
        <tissue evidence="7">Whole body</tissue>
    </source>
</reference>
<dbReference type="AlphaFoldDB" id="A0AAW1UP69"/>
<feature type="domain" description="RRM" evidence="6">
    <location>
        <begin position="206"/>
        <end position="269"/>
    </location>
</feature>